<proteinExistence type="predicted"/>
<feature type="signal peptide" evidence="2">
    <location>
        <begin position="1"/>
        <end position="18"/>
    </location>
</feature>
<reference evidence="4" key="1">
    <citation type="submission" date="2017-03" db="EMBL/GenBank/DDBJ databases">
        <title>Genomes of endolithic fungi from Antarctica.</title>
        <authorList>
            <person name="Coleine C."/>
            <person name="Masonjones S."/>
            <person name="Stajich J.E."/>
        </authorList>
    </citation>
    <scope>NUCLEOTIDE SEQUENCE [LARGE SCALE GENOMIC DNA]</scope>
    <source>
        <strain evidence="4">CCFEE 5527</strain>
    </source>
</reference>
<dbReference type="Pfam" id="PF13668">
    <property type="entry name" value="Ferritin_2"/>
    <property type="match status" value="1"/>
</dbReference>
<evidence type="ECO:0000313" key="3">
    <source>
        <dbReference type="EMBL" id="OQO05697.1"/>
    </source>
</evidence>
<feature type="chain" id="PRO_5012008914" description="Late sexual development protein" evidence="2">
    <location>
        <begin position="19"/>
        <end position="400"/>
    </location>
</feature>
<dbReference type="EMBL" id="NAJO01000018">
    <property type="protein sequence ID" value="OQO05697.1"/>
    <property type="molecule type" value="Genomic_DNA"/>
</dbReference>
<dbReference type="Proteomes" id="UP000192596">
    <property type="component" value="Unassembled WGS sequence"/>
</dbReference>
<organism evidence="3 4">
    <name type="scientific">Cryoendolithus antarcticus</name>
    <dbReference type="NCBI Taxonomy" id="1507870"/>
    <lineage>
        <taxon>Eukaryota</taxon>
        <taxon>Fungi</taxon>
        <taxon>Dikarya</taxon>
        <taxon>Ascomycota</taxon>
        <taxon>Pezizomycotina</taxon>
        <taxon>Dothideomycetes</taxon>
        <taxon>Dothideomycetidae</taxon>
        <taxon>Cladosporiales</taxon>
        <taxon>Cladosporiaceae</taxon>
        <taxon>Cryoendolithus</taxon>
    </lineage>
</organism>
<evidence type="ECO:0000313" key="4">
    <source>
        <dbReference type="Proteomes" id="UP000192596"/>
    </source>
</evidence>
<gene>
    <name evidence="3" type="ORF">B0A48_09790</name>
</gene>
<evidence type="ECO:0000256" key="2">
    <source>
        <dbReference type="SAM" id="SignalP"/>
    </source>
</evidence>
<sequence>MYASIATALLGASALAAARPSEENKGWGTTSSSTTEYGAMPSSTQSNGWGWGNKGGSSTSSAADAGQSAFSFPLPNGFPNVSASALKDLEIAAQGVPGNGAAPMVSEDAKTSFRFIAFNELFEVAFFTELVNNITSGHYTVPNGQSANVLRALHAVQAQEEIHALGANNLLKANGANPIIPCKYDFPVDKFEDAIALASTFTDVTVGTLQDVQKTLAKDQDPVGTIQLIGSVIGQEGEQNGFYRNLNGKIPSALPFLTTSKREFAFSAINQNFVVRGSCPNIGDIKLPIFAKLDVLNVEPNQQPVNTTFKYAADNDNVYSGNPDDLSLVYINQQTLPIVLPLKMPQQNGNTLSFEADFPGDFPFHMNGLTIAVVAKGNHFKSVDDVAAATLFGPALIEIN</sequence>
<accession>A0A1V8T2Q4</accession>
<evidence type="ECO:0008006" key="5">
    <source>
        <dbReference type="Google" id="ProtNLM"/>
    </source>
</evidence>
<keyword evidence="4" id="KW-1185">Reference proteome</keyword>
<evidence type="ECO:0000256" key="1">
    <source>
        <dbReference type="SAM" id="MobiDB-lite"/>
    </source>
</evidence>
<dbReference type="InParanoid" id="A0A1V8T2Q4"/>
<protein>
    <recommendedName>
        <fullName evidence="5">Late sexual development protein</fullName>
    </recommendedName>
</protein>
<dbReference type="STRING" id="1507870.A0A1V8T2Q4"/>
<feature type="compositionally biased region" description="Polar residues" evidence="1">
    <location>
        <begin position="27"/>
        <end position="45"/>
    </location>
</feature>
<dbReference type="AlphaFoldDB" id="A0A1V8T2Q4"/>
<keyword evidence="2" id="KW-0732">Signal</keyword>
<comment type="caution">
    <text evidence="3">The sequence shown here is derived from an EMBL/GenBank/DDBJ whole genome shotgun (WGS) entry which is preliminary data.</text>
</comment>
<dbReference type="OrthoDB" id="5293813at2759"/>
<name>A0A1V8T2Q4_9PEZI</name>
<feature type="region of interest" description="Disordered" evidence="1">
    <location>
        <begin position="19"/>
        <end position="62"/>
    </location>
</feature>